<dbReference type="PROSITE" id="PS00636">
    <property type="entry name" value="DNAJ_1"/>
    <property type="match status" value="1"/>
</dbReference>
<dbReference type="InterPro" id="IPR001623">
    <property type="entry name" value="DnaJ_domain"/>
</dbReference>
<dbReference type="Proteomes" id="UP000001555">
    <property type="component" value="Unassembled WGS sequence"/>
</dbReference>
<keyword evidence="3" id="KW-0564">Palmitate</keyword>
<dbReference type="SUPFAM" id="SSF46565">
    <property type="entry name" value="Chaperone J-domain"/>
    <property type="match status" value="1"/>
</dbReference>
<evidence type="ECO:0000259" key="8">
    <source>
        <dbReference type="PROSITE" id="PS50076"/>
    </source>
</evidence>
<evidence type="ECO:0000256" key="3">
    <source>
        <dbReference type="ARBA" id="ARBA00023139"/>
    </source>
</evidence>
<evidence type="ECO:0000313" key="12">
    <source>
        <dbReference type="Proteomes" id="UP000001555"/>
    </source>
</evidence>
<evidence type="ECO:0000259" key="9">
    <source>
        <dbReference type="PROSITE" id="PS51031"/>
    </source>
</evidence>
<dbReference type="InterPro" id="IPR036869">
    <property type="entry name" value="J_dom_sf"/>
</dbReference>
<dbReference type="InterPro" id="IPR051434">
    <property type="entry name" value="DnaJ_C_subfamily_member5"/>
</dbReference>
<dbReference type="PRINTS" id="PR00625">
    <property type="entry name" value="JDOMAIN"/>
</dbReference>
<gene>
    <name evidence="10" type="ORF">IscW_ISCW015127</name>
</gene>
<evidence type="ECO:0007829" key="13">
    <source>
        <dbReference type="PeptideAtlas" id="B7QNC9"/>
    </source>
</evidence>
<dbReference type="STRING" id="6945.B7QNC9"/>
<dbReference type="Pfam" id="PF00226">
    <property type="entry name" value="DnaJ"/>
    <property type="match status" value="1"/>
</dbReference>
<dbReference type="PaxDb" id="6945-B7QNC9"/>
<reference evidence="11" key="2">
    <citation type="submission" date="2020-05" db="UniProtKB">
        <authorList>
            <consortium name="EnsemblMetazoa"/>
        </authorList>
    </citation>
    <scope>IDENTIFICATION</scope>
    <source>
        <strain evidence="11">wikel</strain>
    </source>
</reference>
<feature type="compositionally biased region" description="Polar residues" evidence="7">
    <location>
        <begin position="339"/>
        <end position="349"/>
    </location>
</feature>
<dbReference type="GO" id="GO:0005634">
    <property type="term" value="C:nucleus"/>
    <property type="evidence" value="ECO:0007669"/>
    <property type="project" value="UniProtKB-SubCell"/>
</dbReference>
<dbReference type="SMART" id="SM00271">
    <property type="entry name" value="DnaJ"/>
    <property type="match status" value="1"/>
</dbReference>
<dbReference type="GO" id="GO:0003677">
    <property type="term" value="F:DNA binding"/>
    <property type="evidence" value="ECO:0007669"/>
    <property type="project" value="InterPro"/>
</dbReference>
<dbReference type="Gene3D" id="1.10.287.110">
    <property type="entry name" value="DnaJ domain"/>
    <property type="match status" value="1"/>
</dbReference>
<evidence type="ECO:0000256" key="2">
    <source>
        <dbReference type="ARBA" id="ARBA00023136"/>
    </source>
</evidence>
<evidence type="ECO:0000256" key="5">
    <source>
        <dbReference type="ARBA" id="ARBA00023288"/>
    </source>
</evidence>
<dbReference type="InterPro" id="IPR006578">
    <property type="entry name" value="MADF-dom"/>
</dbReference>
<proteinExistence type="evidence at protein level"/>
<accession>B7QNC9</accession>
<dbReference type="InterPro" id="IPR004210">
    <property type="entry name" value="BESS_motif"/>
</dbReference>
<reference evidence="10 12" key="1">
    <citation type="submission" date="2008-03" db="EMBL/GenBank/DDBJ databases">
        <title>Annotation of Ixodes scapularis.</title>
        <authorList>
            <consortium name="Ixodes scapularis Genome Project Consortium"/>
            <person name="Caler E."/>
            <person name="Hannick L.I."/>
            <person name="Bidwell S."/>
            <person name="Joardar V."/>
            <person name="Thiagarajan M."/>
            <person name="Amedeo P."/>
            <person name="Galinsky K.J."/>
            <person name="Schobel S."/>
            <person name="Inman J."/>
            <person name="Hostetler J."/>
            <person name="Miller J."/>
            <person name="Hammond M."/>
            <person name="Megy K."/>
            <person name="Lawson D."/>
            <person name="Kodira C."/>
            <person name="Sutton G."/>
            <person name="Meyer J."/>
            <person name="Hill C.A."/>
            <person name="Birren B."/>
            <person name="Nene V."/>
            <person name="Collins F."/>
            <person name="Alarcon-Chaidez F."/>
            <person name="Wikel S."/>
            <person name="Strausberg R."/>
        </authorList>
    </citation>
    <scope>NUCLEOTIDE SEQUENCE [LARGE SCALE GENOMIC DNA]</scope>
    <source>
        <strain evidence="12">Wikel</strain>
        <strain evidence="10">Wikel colony</strain>
    </source>
</reference>
<evidence type="ECO:0000256" key="1">
    <source>
        <dbReference type="ARBA" id="ARBA00004635"/>
    </source>
</evidence>
<dbReference type="VEuPathDB" id="VectorBase:ISCI015127"/>
<evidence type="ECO:0000256" key="7">
    <source>
        <dbReference type="SAM" id="MobiDB-lite"/>
    </source>
</evidence>
<keyword evidence="5" id="KW-0449">Lipoprotein</keyword>
<dbReference type="CDD" id="cd06257">
    <property type="entry name" value="DnaJ"/>
    <property type="match status" value="1"/>
</dbReference>
<feature type="domain" description="BESS" evidence="9">
    <location>
        <begin position="135"/>
        <end position="174"/>
    </location>
</feature>
<keyword evidence="2" id="KW-0472">Membrane</keyword>
<feature type="compositionally biased region" description="Polar residues" evidence="7">
    <location>
        <begin position="303"/>
        <end position="315"/>
    </location>
</feature>
<dbReference type="EMBL" id="ABJB010147884">
    <property type="status" value="NOT_ANNOTATED_CDS"/>
    <property type="molecule type" value="Genomic_DNA"/>
</dbReference>
<dbReference type="InParanoid" id="B7QNC9"/>
<dbReference type="GO" id="GO:1900073">
    <property type="term" value="P:regulation of neuromuscular synaptic transmission"/>
    <property type="evidence" value="ECO:0000318"/>
    <property type="project" value="GO_Central"/>
</dbReference>
<feature type="region of interest" description="Disordered" evidence="7">
    <location>
        <begin position="299"/>
        <end position="349"/>
    </location>
</feature>
<protein>
    <submittedName>
        <fullName evidence="10 11">Cysteine string protein, putative</fullName>
    </submittedName>
</protein>
<dbReference type="GO" id="GO:0005737">
    <property type="term" value="C:cytoplasm"/>
    <property type="evidence" value="ECO:0007669"/>
    <property type="project" value="UniProtKB-ARBA"/>
</dbReference>
<evidence type="ECO:0000256" key="4">
    <source>
        <dbReference type="ARBA" id="ARBA00023186"/>
    </source>
</evidence>
<dbReference type="AlphaFoldDB" id="B7QNC9"/>
<comment type="subcellular location">
    <subcellularLocation>
        <location evidence="1">Membrane</location>
        <topology evidence="1">Lipid-anchor</topology>
    </subcellularLocation>
    <subcellularLocation>
        <location evidence="6">Nucleus</location>
    </subcellularLocation>
</comment>
<dbReference type="VEuPathDB" id="VectorBase:ISCW015127"/>
<evidence type="ECO:0000256" key="6">
    <source>
        <dbReference type="PROSITE-ProRule" id="PRU00371"/>
    </source>
</evidence>
<dbReference type="PROSITE" id="PS51031">
    <property type="entry name" value="BESS"/>
    <property type="match status" value="1"/>
</dbReference>
<dbReference type="EnsemblMetazoa" id="ISCW015127-RA">
    <property type="protein sequence ID" value="ISCW015127-PA"/>
    <property type="gene ID" value="ISCW015127"/>
</dbReference>
<dbReference type="SMART" id="SM00595">
    <property type="entry name" value="MADF"/>
    <property type="match status" value="1"/>
</dbReference>
<keyword evidence="12" id="KW-1185">Reference proteome</keyword>
<keyword evidence="13" id="KW-1267">Proteomics identification</keyword>
<evidence type="ECO:0000313" key="11">
    <source>
        <dbReference type="EnsemblMetazoa" id="ISCW015127-PA"/>
    </source>
</evidence>
<dbReference type="HOGENOM" id="CLU_746581_0_0_1"/>
<evidence type="ECO:0000313" key="10">
    <source>
        <dbReference type="EMBL" id="EEC20351.1"/>
    </source>
</evidence>
<dbReference type="PANTHER" id="PTHR44027">
    <property type="entry name" value="DNAJ HOMOLOG SUBFAMILY C MEMBER 5 HOMOLOG"/>
    <property type="match status" value="1"/>
</dbReference>
<dbReference type="VEuPathDB" id="VectorBase:ISCP_011891"/>
<sequence>MIKLSPFRWTFSKQKALLEFFRNHESMYNPQHVDYRNRELRNRLLQQLKDMIGCEPSEAKSKFHSLRTYFTKELNKSPSGEVGNSGLRIKIQSPRTLKVAQRKRKRDPDCWSNGSTDIPVGAHEAASALRNEEVKDEDFYFAAMMAKEMKHLRPLDKDILKLRMMEMIVEAKHNVVLEKCERVLALKYHPDKNPDNPEAAEKFKDINRAHSILTDMTKRNIYDNYGSLGLYVAEQFGEENVNTYFVLTSGWCKALFIFCGVITGCYLCCCFCCCCNFCCGKCKPKPPEEAGDYANLHEEYSSEEGQSPVTSQPTSAAKMDAPGSVPIAMPPPPAADGTPSETTNLSSSQHNTYMTHEAAAFGSAQVGSNLQ</sequence>
<dbReference type="Pfam" id="PF10545">
    <property type="entry name" value="MADF_DNA_bdg"/>
    <property type="match status" value="1"/>
</dbReference>
<keyword evidence="6" id="KW-0539">Nucleus</keyword>
<keyword evidence="4" id="KW-0143">Chaperone</keyword>
<dbReference type="GO" id="GO:0061177">
    <property type="term" value="C:type Is terminal bouton"/>
    <property type="evidence" value="ECO:0000318"/>
    <property type="project" value="GO_Central"/>
</dbReference>
<dbReference type="PANTHER" id="PTHR44027:SF7">
    <property type="entry name" value="DNAJ HOMOLOG SUBFAMILY C MEMBER 5 HOMOLOG"/>
    <property type="match status" value="1"/>
</dbReference>
<dbReference type="InterPro" id="IPR018253">
    <property type="entry name" value="DnaJ_domain_CS"/>
</dbReference>
<dbReference type="PROSITE" id="PS50076">
    <property type="entry name" value="DNAJ_2"/>
    <property type="match status" value="1"/>
</dbReference>
<feature type="domain" description="J" evidence="8">
    <location>
        <begin position="158"/>
        <end position="226"/>
    </location>
</feature>
<dbReference type="GO" id="GO:0016020">
    <property type="term" value="C:membrane"/>
    <property type="evidence" value="ECO:0007669"/>
    <property type="project" value="UniProtKB-SubCell"/>
</dbReference>
<dbReference type="EMBL" id="DS978108">
    <property type="protein sequence ID" value="EEC20351.1"/>
    <property type="molecule type" value="Genomic_DNA"/>
</dbReference>
<dbReference type="OrthoDB" id="445556at2759"/>
<organism>
    <name type="scientific">Ixodes scapularis</name>
    <name type="common">Black-legged tick</name>
    <name type="synonym">Deer tick</name>
    <dbReference type="NCBI Taxonomy" id="6945"/>
    <lineage>
        <taxon>Eukaryota</taxon>
        <taxon>Metazoa</taxon>
        <taxon>Ecdysozoa</taxon>
        <taxon>Arthropoda</taxon>
        <taxon>Chelicerata</taxon>
        <taxon>Arachnida</taxon>
        <taxon>Acari</taxon>
        <taxon>Parasitiformes</taxon>
        <taxon>Ixodida</taxon>
        <taxon>Ixodoidea</taxon>
        <taxon>Ixodidae</taxon>
        <taxon>Ixodinae</taxon>
        <taxon>Ixodes</taxon>
    </lineage>
</organism>
<name>B7QNC9_IXOSC</name>